<evidence type="ECO:0000313" key="4">
    <source>
        <dbReference type="EMBL" id="MCH6267613.1"/>
    </source>
</evidence>
<dbReference type="Proteomes" id="UP000677265">
    <property type="component" value="Unassembled WGS sequence"/>
</dbReference>
<dbReference type="SUPFAM" id="SSF63817">
    <property type="entry name" value="Sortase"/>
    <property type="match status" value="1"/>
</dbReference>
<name>A0A942YAD9_9BACI</name>
<feature type="active site" description="Proton donor/acceptor" evidence="2">
    <location>
        <position position="134"/>
    </location>
</feature>
<dbReference type="Pfam" id="PF04203">
    <property type="entry name" value="Sortase"/>
    <property type="match status" value="1"/>
</dbReference>
<keyword evidence="1" id="KW-0378">Hydrolase</keyword>
<keyword evidence="5" id="KW-1185">Reference proteome</keyword>
<dbReference type="NCBIfam" id="TIGR01076">
    <property type="entry name" value="sortase_fam"/>
    <property type="match status" value="1"/>
</dbReference>
<dbReference type="InterPro" id="IPR005754">
    <property type="entry name" value="Sortase"/>
</dbReference>
<dbReference type="NCBIfam" id="NF033746">
    <property type="entry name" value="class_D_sortase"/>
    <property type="match status" value="1"/>
</dbReference>
<dbReference type="InterPro" id="IPR023365">
    <property type="entry name" value="Sortase_dom-sf"/>
</dbReference>
<evidence type="ECO:0000256" key="2">
    <source>
        <dbReference type="PIRSR" id="PIRSR605754-1"/>
    </source>
</evidence>
<reference evidence="3" key="1">
    <citation type="submission" date="2021-05" db="EMBL/GenBank/DDBJ databases">
        <title>Novel Bacillus species.</title>
        <authorList>
            <person name="Liu G."/>
        </authorList>
    </citation>
    <scope>NUCLEOTIDE SEQUENCE</scope>
    <source>
        <strain evidence="3 5">FJAT-50051</strain>
    </source>
</reference>
<proteinExistence type="predicted"/>
<gene>
    <name evidence="4" type="ORF">KHB02_019005</name>
    <name evidence="3" type="ORF">KHB02_23690</name>
</gene>
<evidence type="ECO:0000256" key="1">
    <source>
        <dbReference type="ARBA" id="ARBA00022801"/>
    </source>
</evidence>
<protein>
    <submittedName>
        <fullName evidence="3">Class D sortase</fullName>
    </submittedName>
</protein>
<dbReference type="InterPro" id="IPR053525">
    <property type="entry name" value="Sortase_D"/>
</dbReference>
<evidence type="ECO:0000313" key="3">
    <source>
        <dbReference type="EMBL" id="MBS4184401.1"/>
    </source>
</evidence>
<dbReference type="RefSeq" id="WP_213144283.1">
    <property type="nucleotide sequence ID" value="NZ_JAGYPE020000039.1"/>
</dbReference>
<evidence type="ECO:0000313" key="5">
    <source>
        <dbReference type="Proteomes" id="UP000677265"/>
    </source>
</evidence>
<sequence>MKKRIFLWGLRTIFLLSLFSILFCSYQIYLTHAQVSASLKEWENKKDTAPLKEFPVSFYDKEIIPIKKAQPEQTPLYSNLPATGAVFGKITFPKIKKEFPIVQGTDQAELAKGVGHYMGSVLPGEHDNTVLAGHRDTVFKELGLIRVGDIVEVETEAGRFTYKITKQRIVHKDDLTVIVPYDYAAITLITCYPFDFVGPAPDRFILVGELQN</sequence>
<dbReference type="Gene3D" id="2.40.260.10">
    <property type="entry name" value="Sortase"/>
    <property type="match status" value="1"/>
</dbReference>
<dbReference type="EMBL" id="JAGYPE010000004">
    <property type="protein sequence ID" value="MBS4184401.1"/>
    <property type="molecule type" value="Genomic_DNA"/>
</dbReference>
<dbReference type="EMBL" id="JAGYPE020000039">
    <property type="protein sequence ID" value="MCH6267613.1"/>
    <property type="molecule type" value="Genomic_DNA"/>
</dbReference>
<dbReference type="CDD" id="cd05828">
    <property type="entry name" value="Sortase_D_1"/>
    <property type="match status" value="1"/>
</dbReference>
<dbReference type="AlphaFoldDB" id="A0A942YAD9"/>
<dbReference type="GO" id="GO:0016787">
    <property type="term" value="F:hydrolase activity"/>
    <property type="evidence" value="ECO:0007669"/>
    <property type="project" value="UniProtKB-KW"/>
</dbReference>
<feature type="active site" description="Acyl-thioester intermediate" evidence="2">
    <location>
        <position position="191"/>
    </location>
</feature>
<organism evidence="3">
    <name type="scientific">Neobacillus citreus</name>
    <dbReference type="NCBI Taxonomy" id="2833578"/>
    <lineage>
        <taxon>Bacteria</taxon>
        <taxon>Bacillati</taxon>
        <taxon>Bacillota</taxon>
        <taxon>Bacilli</taxon>
        <taxon>Bacillales</taxon>
        <taxon>Bacillaceae</taxon>
        <taxon>Neobacillus</taxon>
    </lineage>
</organism>
<accession>A0A942YAD9</accession>
<comment type="caution">
    <text evidence="3">The sequence shown here is derived from an EMBL/GenBank/DDBJ whole genome shotgun (WGS) entry which is preliminary data.</text>
</comment>
<dbReference type="InterPro" id="IPR041999">
    <property type="entry name" value="Sortase_D_1"/>
</dbReference>